<evidence type="ECO:0000313" key="3">
    <source>
        <dbReference type="Proteomes" id="UP001549363"/>
    </source>
</evidence>
<comment type="caution">
    <text evidence="2">The sequence shown here is derived from an EMBL/GenBank/DDBJ whole genome shotgun (WGS) entry which is preliminary data.</text>
</comment>
<keyword evidence="3" id="KW-1185">Reference proteome</keyword>
<feature type="transmembrane region" description="Helical" evidence="1">
    <location>
        <begin position="65"/>
        <end position="89"/>
    </location>
</feature>
<feature type="transmembrane region" description="Helical" evidence="1">
    <location>
        <begin position="96"/>
        <end position="113"/>
    </location>
</feature>
<evidence type="ECO:0000313" key="2">
    <source>
        <dbReference type="EMBL" id="MET4559835.1"/>
    </source>
</evidence>
<sequence length="114" mass="12977">MRIDTMSLVIFVIVWGMPTFMVVRGYLNMNTDDRKSAMYTFRSRHFIVTIGFIVIGYFLTHVGTLFAVSIMQIIGVTLMILGGILSMLTTWKKSKISSMLILVVLTIVIYINVF</sequence>
<name>A0ABV2PG10_9BACI</name>
<feature type="transmembrane region" description="Helical" evidence="1">
    <location>
        <begin position="39"/>
        <end position="59"/>
    </location>
</feature>
<evidence type="ECO:0000256" key="1">
    <source>
        <dbReference type="SAM" id="Phobius"/>
    </source>
</evidence>
<keyword evidence="1" id="KW-1133">Transmembrane helix</keyword>
<organism evidence="2 3">
    <name type="scientific">Lysinibacillus parviboronicapiens</name>
    <dbReference type="NCBI Taxonomy" id="436516"/>
    <lineage>
        <taxon>Bacteria</taxon>
        <taxon>Bacillati</taxon>
        <taxon>Bacillota</taxon>
        <taxon>Bacilli</taxon>
        <taxon>Bacillales</taxon>
        <taxon>Bacillaceae</taxon>
        <taxon>Lysinibacillus</taxon>
    </lineage>
</organism>
<protein>
    <submittedName>
        <fullName evidence="2">Membrane protein</fullName>
    </submittedName>
</protein>
<accession>A0ABV2PG10</accession>
<gene>
    <name evidence="2" type="ORF">ABIA69_000978</name>
</gene>
<proteinExistence type="predicted"/>
<reference evidence="2 3" key="1">
    <citation type="submission" date="2024-06" db="EMBL/GenBank/DDBJ databases">
        <title>Sorghum-associated microbial communities from plants grown in Nebraska, USA.</title>
        <authorList>
            <person name="Schachtman D."/>
        </authorList>
    </citation>
    <scope>NUCLEOTIDE SEQUENCE [LARGE SCALE GENOMIC DNA]</scope>
    <source>
        <strain evidence="2 3">736</strain>
    </source>
</reference>
<dbReference type="Proteomes" id="UP001549363">
    <property type="component" value="Unassembled WGS sequence"/>
</dbReference>
<dbReference type="EMBL" id="JBEPSB010000003">
    <property type="protein sequence ID" value="MET4559835.1"/>
    <property type="molecule type" value="Genomic_DNA"/>
</dbReference>
<feature type="transmembrane region" description="Helical" evidence="1">
    <location>
        <begin position="6"/>
        <end position="27"/>
    </location>
</feature>
<keyword evidence="1" id="KW-0472">Membrane</keyword>
<dbReference type="RefSeq" id="WP_107926171.1">
    <property type="nucleotide sequence ID" value="NZ_JBEPSB010000003.1"/>
</dbReference>
<keyword evidence="1" id="KW-0812">Transmembrane</keyword>